<dbReference type="PANTHER" id="PTHR10916">
    <property type="entry name" value="60S RIBOSOMAL PROTEIN L35/50S RIBOSOMAL PROTEIN L29"/>
    <property type="match status" value="1"/>
</dbReference>
<gene>
    <name evidence="5 6" type="primary">rpmC</name>
    <name evidence="6" type="ORF">H8E41_11775</name>
</gene>
<dbReference type="GO" id="GO:0003735">
    <property type="term" value="F:structural constituent of ribosome"/>
    <property type="evidence" value="ECO:0007669"/>
    <property type="project" value="InterPro"/>
</dbReference>
<dbReference type="InterPro" id="IPR050063">
    <property type="entry name" value="Ribosomal_protein_uL29"/>
</dbReference>
<proteinExistence type="inferred from homology"/>
<dbReference type="NCBIfam" id="TIGR00012">
    <property type="entry name" value="L29"/>
    <property type="match status" value="1"/>
</dbReference>
<dbReference type="Pfam" id="PF00831">
    <property type="entry name" value="Ribosomal_L29"/>
    <property type="match status" value="1"/>
</dbReference>
<dbReference type="EMBL" id="JACNJZ010000171">
    <property type="protein sequence ID" value="MBC8318577.1"/>
    <property type="molecule type" value="Genomic_DNA"/>
</dbReference>
<dbReference type="GO" id="GO:0006412">
    <property type="term" value="P:translation"/>
    <property type="evidence" value="ECO:0007669"/>
    <property type="project" value="UniProtKB-UniRule"/>
</dbReference>
<comment type="similarity">
    <text evidence="1 5">Belongs to the universal ribosomal protein uL29 family.</text>
</comment>
<dbReference type="Proteomes" id="UP000614424">
    <property type="component" value="Unassembled WGS sequence"/>
</dbReference>
<dbReference type="PANTHER" id="PTHR10916:SF0">
    <property type="entry name" value="LARGE RIBOSOMAL SUBUNIT PROTEIN UL29C"/>
    <property type="match status" value="1"/>
</dbReference>
<dbReference type="CDD" id="cd00427">
    <property type="entry name" value="Ribosomal_L29_HIP"/>
    <property type="match status" value="1"/>
</dbReference>
<reference evidence="6 7" key="1">
    <citation type="submission" date="2020-08" db="EMBL/GenBank/DDBJ databases">
        <title>Bridging the membrane lipid divide: bacteria of the FCB group superphylum have the potential to synthesize archaeal ether lipids.</title>
        <authorList>
            <person name="Villanueva L."/>
            <person name="Von Meijenfeldt F.A.B."/>
            <person name="Westbye A.B."/>
            <person name="Yadav S."/>
            <person name="Hopmans E.C."/>
            <person name="Dutilh B.E."/>
            <person name="Sinninghe Damste J.S."/>
        </authorList>
    </citation>
    <scope>NUCLEOTIDE SEQUENCE [LARGE SCALE GENOMIC DNA]</scope>
    <source>
        <strain evidence="6">NIOZ-UU47</strain>
    </source>
</reference>
<evidence type="ECO:0000313" key="6">
    <source>
        <dbReference type="EMBL" id="MBC8318577.1"/>
    </source>
</evidence>
<protein>
    <recommendedName>
        <fullName evidence="4 5">Large ribosomal subunit protein uL29</fullName>
    </recommendedName>
</protein>
<dbReference type="GO" id="GO:0022625">
    <property type="term" value="C:cytosolic large ribosomal subunit"/>
    <property type="evidence" value="ECO:0007669"/>
    <property type="project" value="TreeGrafter"/>
</dbReference>
<dbReference type="HAMAP" id="MF_00374">
    <property type="entry name" value="Ribosomal_uL29"/>
    <property type="match status" value="1"/>
</dbReference>
<comment type="caution">
    <text evidence="6">The sequence shown here is derived from an EMBL/GenBank/DDBJ whole genome shotgun (WGS) entry which is preliminary data.</text>
</comment>
<keyword evidence="3 5" id="KW-0687">Ribonucleoprotein</keyword>
<evidence type="ECO:0000256" key="4">
    <source>
        <dbReference type="ARBA" id="ARBA00035204"/>
    </source>
</evidence>
<organism evidence="6 7">
    <name type="scientific">Candidatus Desulfobia pelagia</name>
    <dbReference type="NCBI Taxonomy" id="2841692"/>
    <lineage>
        <taxon>Bacteria</taxon>
        <taxon>Pseudomonadati</taxon>
        <taxon>Thermodesulfobacteriota</taxon>
        <taxon>Desulfobulbia</taxon>
        <taxon>Desulfobulbales</taxon>
        <taxon>Desulfobulbaceae</taxon>
        <taxon>Candidatus Desulfobia</taxon>
    </lineage>
</organism>
<evidence type="ECO:0000256" key="3">
    <source>
        <dbReference type="ARBA" id="ARBA00023274"/>
    </source>
</evidence>
<accession>A0A8J6TGA0</accession>
<evidence type="ECO:0000256" key="2">
    <source>
        <dbReference type="ARBA" id="ARBA00022980"/>
    </source>
</evidence>
<evidence type="ECO:0000256" key="1">
    <source>
        <dbReference type="ARBA" id="ARBA00009254"/>
    </source>
</evidence>
<dbReference type="SUPFAM" id="SSF46561">
    <property type="entry name" value="Ribosomal protein L29 (L29p)"/>
    <property type="match status" value="1"/>
</dbReference>
<dbReference type="FunFam" id="1.10.287.310:FF:000001">
    <property type="entry name" value="50S ribosomal protein L29"/>
    <property type="match status" value="1"/>
</dbReference>
<name>A0A8J6TGA0_9BACT</name>
<sequence>MKVQELREKSIEDLQGTASDISEELCKLRFQHGIRPLENTARLTELKRDIARIKTVISEKKKTN</sequence>
<evidence type="ECO:0000256" key="5">
    <source>
        <dbReference type="HAMAP-Rule" id="MF_00374"/>
    </source>
</evidence>
<dbReference type="InterPro" id="IPR001854">
    <property type="entry name" value="Ribosomal_uL29"/>
</dbReference>
<dbReference type="InterPro" id="IPR036049">
    <property type="entry name" value="Ribosomal_uL29_sf"/>
</dbReference>
<evidence type="ECO:0000313" key="7">
    <source>
        <dbReference type="Proteomes" id="UP000614424"/>
    </source>
</evidence>
<dbReference type="Gene3D" id="1.10.287.310">
    <property type="match status" value="1"/>
</dbReference>
<keyword evidence="2 5" id="KW-0689">Ribosomal protein</keyword>
<dbReference type="AlphaFoldDB" id="A0A8J6TGA0"/>